<reference evidence="3" key="2">
    <citation type="journal article" date="2021" name="Sci. Rep.">
        <title>The distribution of antibiotic resistance genes in chicken gut microbiota commensals.</title>
        <authorList>
            <person name="Juricova H."/>
            <person name="Matiasovicova J."/>
            <person name="Kubasova T."/>
            <person name="Cejkova D."/>
            <person name="Rychlik I."/>
        </authorList>
    </citation>
    <scope>NUCLEOTIDE SEQUENCE</scope>
    <source>
        <strain evidence="3">An824</strain>
    </source>
</reference>
<dbReference type="InterPro" id="IPR003736">
    <property type="entry name" value="PAAI_dom"/>
</dbReference>
<dbReference type="SUPFAM" id="SSF54637">
    <property type="entry name" value="Thioesterase/thiol ester dehydrase-isomerase"/>
    <property type="match status" value="1"/>
</dbReference>
<keyword evidence="1" id="KW-0378">Hydrolase</keyword>
<dbReference type="NCBIfam" id="TIGR00369">
    <property type="entry name" value="unchar_dom_1"/>
    <property type="match status" value="1"/>
</dbReference>
<evidence type="ECO:0000313" key="3">
    <source>
        <dbReference type="EMBL" id="MBM6672491.1"/>
    </source>
</evidence>
<dbReference type="PANTHER" id="PTHR42856">
    <property type="entry name" value="ACYL-COENZYME A THIOESTERASE PAAI"/>
    <property type="match status" value="1"/>
</dbReference>
<evidence type="ECO:0000256" key="1">
    <source>
        <dbReference type="ARBA" id="ARBA00022801"/>
    </source>
</evidence>
<reference evidence="3" key="1">
    <citation type="submission" date="2020-08" db="EMBL/GenBank/DDBJ databases">
        <authorList>
            <person name="Cejkova D."/>
            <person name="Kubasova T."/>
            <person name="Jahodarova E."/>
            <person name="Rychlik I."/>
        </authorList>
    </citation>
    <scope>NUCLEOTIDE SEQUENCE</scope>
    <source>
        <strain evidence="3">An824</strain>
    </source>
</reference>
<dbReference type="InterPro" id="IPR006683">
    <property type="entry name" value="Thioestr_dom"/>
</dbReference>
<sequence>MTLIDVLNTNDRFANNAGAKLTFIGDGRATAVMTVTKEHLNAGGVCQGGALFTLADIALAAVMNSHGNLTFSIESTISFLHSAVEGDVLTAEATETFNHRKIPYCEVKVRNGRNELVCVLTGIGYRKSIKFSGE</sequence>
<dbReference type="RefSeq" id="WP_205102933.1">
    <property type="nucleotide sequence ID" value="NZ_JACJJG010000002.1"/>
</dbReference>
<dbReference type="InterPro" id="IPR052723">
    <property type="entry name" value="Acyl-CoA_thioesterase_PaaI"/>
</dbReference>
<dbReference type="PANTHER" id="PTHR42856:SF1">
    <property type="entry name" value="ACYL-COENZYME A THIOESTERASE PAAI"/>
    <property type="match status" value="1"/>
</dbReference>
<organism evidence="3 4">
    <name type="scientific">Marseilla massiliensis</name>
    <dbReference type="NCBI Taxonomy" id="1841864"/>
    <lineage>
        <taxon>Bacteria</taxon>
        <taxon>Pseudomonadati</taxon>
        <taxon>Bacteroidota</taxon>
        <taxon>Bacteroidia</taxon>
        <taxon>Bacteroidales</taxon>
        <taxon>Prevotellaceae</taxon>
        <taxon>Marseilla</taxon>
    </lineage>
</organism>
<name>A0A939B6B2_9BACT</name>
<dbReference type="InterPro" id="IPR029069">
    <property type="entry name" value="HotDog_dom_sf"/>
</dbReference>
<accession>A0A939B6B2</accession>
<dbReference type="EMBL" id="JACJJG010000002">
    <property type="protein sequence ID" value="MBM6672491.1"/>
    <property type="molecule type" value="Genomic_DNA"/>
</dbReference>
<evidence type="ECO:0000313" key="4">
    <source>
        <dbReference type="Proteomes" id="UP000706891"/>
    </source>
</evidence>
<dbReference type="Gene3D" id="3.10.129.10">
    <property type="entry name" value="Hotdog Thioesterase"/>
    <property type="match status" value="1"/>
</dbReference>
<gene>
    <name evidence="3" type="ORF">H6A34_01105</name>
</gene>
<dbReference type="Proteomes" id="UP000706891">
    <property type="component" value="Unassembled WGS sequence"/>
</dbReference>
<proteinExistence type="predicted"/>
<dbReference type="Pfam" id="PF03061">
    <property type="entry name" value="4HBT"/>
    <property type="match status" value="1"/>
</dbReference>
<protein>
    <submittedName>
        <fullName evidence="3">Hotdog fold thioesterase</fullName>
    </submittedName>
</protein>
<keyword evidence="4" id="KW-1185">Reference proteome</keyword>
<dbReference type="AlphaFoldDB" id="A0A939B6B2"/>
<evidence type="ECO:0000259" key="2">
    <source>
        <dbReference type="Pfam" id="PF03061"/>
    </source>
</evidence>
<dbReference type="CDD" id="cd03443">
    <property type="entry name" value="PaaI_thioesterase"/>
    <property type="match status" value="1"/>
</dbReference>
<feature type="domain" description="Thioesterase" evidence="2">
    <location>
        <begin position="43"/>
        <end position="118"/>
    </location>
</feature>
<comment type="caution">
    <text evidence="3">The sequence shown here is derived from an EMBL/GenBank/DDBJ whole genome shotgun (WGS) entry which is preliminary data.</text>
</comment>
<dbReference type="GO" id="GO:0016289">
    <property type="term" value="F:acyl-CoA hydrolase activity"/>
    <property type="evidence" value="ECO:0007669"/>
    <property type="project" value="TreeGrafter"/>
</dbReference>